<keyword evidence="3" id="KW-1185">Reference proteome</keyword>
<dbReference type="InterPro" id="IPR036051">
    <property type="entry name" value="KRAB_dom_sf"/>
</dbReference>
<dbReference type="PROSITE" id="PS50805">
    <property type="entry name" value="KRAB"/>
    <property type="match status" value="1"/>
</dbReference>
<protein>
    <recommendedName>
        <fullName evidence="1">KRAB domain-containing protein</fullName>
    </recommendedName>
</protein>
<evidence type="ECO:0000313" key="2">
    <source>
        <dbReference type="EMBL" id="CAI9541633.1"/>
    </source>
</evidence>
<feature type="domain" description="KRAB" evidence="1">
    <location>
        <begin position="3"/>
        <end position="74"/>
    </location>
</feature>
<reference evidence="2" key="1">
    <citation type="submission" date="2023-05" db="EMBL/GenBank/DDBJ databases">
        <authorList>
            <person name="Stuckert A."/>
        </authorList>
    </citation>
    <scope>NUCLEOTIDE SEQUENCE</scope>
</reference>
<evidence type="ECO:0000259" key="1">
    <source>
        <dbReference type="PROSITE" id="PS50805"/>
    </source>
</evidence>
<accession>A0ABN9B1Q0</accession>
<gene>
    <name evidence="2" type="ORF">SPARVUS_LOCUS1962637</name>
</gene>
<dbReference type="PANTHER" id="PTHR23232">
    <property type="entry name" value="KRAB DOMAIN C2H2 ZINC FINGER"/>
    <property type="match status" value="1"/>
</dbReference>
<dbReference type="Pfam" id="PF01352">
    <property type="entry name" value="KRAB"/>
    <property type="match status" value="1"/>
</dbReference>
<dbReference type="InterPro" id="IPR001909">
    <property type="entry name" value="KRAB"/>
</dbReference>
<feature type="non-terminal residue" evidence="2">
    <location>
        <position position="1"/>
    </location>
</feature>
<evidence type="ECO:0000313" key="3">
    <source>
        <dbReference type="Proteomes" id="UP001162483"/>
    </source>
</evidence>
<dbReference type="EMBL" id="CATNWA010001976">
    <property type="protein sequence ID" value="CAI9541633.1"/>
    <property type="molecule type" value="Genomic_DNA"/>
</dbReference>
<dbReference type="InterPro" id="IPR050169">
    <property type="entry name" value="Krueppel_C2H2_ZnF"/>
</dbReference>
<dbReference type="CDD" id="cd07765">
    <property type="entry name" value="KRAB_A-box"/>
    <property type="match status" value="1"/>
</dbReference>
<dbReference type="Gene3D" id="6.10.140.140">
    <property type="match status" value="1"/>
</dbReference>
<dbReference type="Proteomes" id="UP001162483">
    <property type="component" value="Unassembled WGS sequence"/>
</dbReference>
<name>A0ABN9B1Q0_9NEOB</name>
<dbReference type="SMART" id="SM00349">
    <property type="entry name" value="KRAB"/>
    <property type="match status" value="1"/>
</dbReference>
<organism evidence="2 3">
    <name type="scientific">Staurois parvus</name>
    <dbReference type="NCBI Taxonomy" id="386267"/>
    <lineage>
        <taxon>Eukaryota</taxon>
        <taxon>Metazoa</taxon>
        <taxon>Chordata</taxon>
        <taxon>Craniata</taxon>
        <taxon>Vertebrata</taxon>
        <taxon>Euteleostomi</taxon>
        <taxon>Amphibia</taxon>
        <taxon>Batrachia</taxon>
        <taxon>Anura</taxon>
        <taxon>Neobatrachia</taxon>
        <taxon>Ranoidea</taxon>
        <taxon>Ranidae</taxon>
        <taxon>Staurois</taxon>
    </lineage>
</organism>
<dbReference type="SUPFAM" id="SSF109640">
    <property type="entry name" value="KRAB domain (Kruppel-associated box)"/>
    <property type="match status" value="1"/>
</dbReference>
<dbReference type="PANTHER" id="PTHR23232:SF118">
    <property type="entry name" value="ZINC FINGER PROTEIN 746"/>
    <property type="match status" value="1"/>
</dbReference>
<comment type="caution">
    <text evidence="2">The sequence shown here is derived from an EMBL/GenBank/DDBJ whole genome shotgun (WGS) entry which is preliminary data.</text>
</comment>
<proteinExistence type="predicted"/>
<sequence length="119" mass="14380">VPITFDEVAVYFLEEEWRHLEAWQRQLYQEVMRDNLEAVISLGYEYRHPPPSPRVFTEDDKWTFRHSEDPLVGILYAFFLKKPRGETCRRTCIEDLANMSVPTGEEIHPSRLWEMFLWF</sequence>